<dbReference type="STRING" id="1262450.S3D4R6"/>
<feature type="compositionally biased region" description="Polar residues" evidence="7">
    <location>
        <begin position="64"/>
        <end position="83"/>
    </location>
</feature>
<dbReference type="CDD" id="cd12148">
    <property type="entry name" value="fungal_TF_MHR"/>
    <property type="match status" value="1"/>
</dbReference>
<dbReference type="PANTHER" id="PTHR31313">
    <property type="entry name" value="TY1 ENHANCER ACTIVATOR"/>
    <property type="match status" value="1"/>
</dbReference>
<feature type="domain" description="Xylanolytic transcriptional activator regulatory" evidence="8">
    <location>
        <begin position="331"/>
        <end position="425"/>
    </location>
</feature>
<keyword evidence="4" id="KW-0238">DNA-binding</keyword>
<accession>S3D4R6</accession>
<evidence type="ECO:0000256" key="4">
    <source>
        <dbReference type="ARBA" id="ARBA00023125"/>
    </source>
</evidence>
<evidence type="ECO:0000259" key="8">
    <source>
        <dbReference type="SMART" id="SM00906"/>
    </source>
</evidence>
<dbReference type="PANTHER" id="PTHR31313:SF81">
    <property type="entry name" value="TY1 ENHANCER ACTIVATOR"/>
    <property type="match status" value="1"/>
</dbReference>
<evidence type="ECO:0000256" key="3">
    <source>
        <dbReference type="ARBA" id="ARBA00023015"/>
    </source>
</evidence>
<reference evidence="9 10" key="1">
    <citation type="journal article" date="2013" name="BMC Genomics">
        <title>The genome and transcriptome of the pine saprophyte Ophiostoma piceae, and a comparison with the bark beetle-associated pine pathogen Grosmannia clavigera.</title>
        <authorList>
            <person name="Haridas S."/>
            <person name="Wang Y."/>
            <person name="Lim L."/>
            <person name="Massoumi Alamouti S."/>
            <person name="Jackman S."/>
            <person name="Docking R."/>
            <person name="Robertson G."/>
            <person name="Birol I."/>
            <person name="Bohlmann J."/>
            <person name="Breuil C."/>
        </authorList>
    </citation>
    <scope>NUCLEOTIDE SEQUENCE [LARGE SCALE GENOMIC DNA]</scope>
    <source>
        <strain evidence="9 10">UAMH 11346</strain>
    </source>
</reference>
<evidence type="ECO:0000256" key="7">
    <source>
        <dbReference type="SAM" id="MobiDB-lite"/>
    </source>
</evidence>
<keyword evidence="3" id="KW-0805">Transcription regulation</keyword>
<keyword evidence="5" id="KW-0804">Transcription</keyword>
<evidence type="ECO:0000256" key="5">
    <source>
        <dbReference type="ARBA" id="ARBA00023163"/>
    </source>
</evidence>
<evidence type="ECO:0000313" key="10">
    <source>
        <dbReference type="Proteomes" id="UP000016923"/>
    </source>
</evidence>
<dbReference type="Proteomes" id="UP000016923">
    <property type="component" value="Unassembled WGS sequence"/>
</dbReference>
<keyword evidence="6" id="KW-0539">Nucleus</keyword>
<keyword evidence="2" id="KW-0862">Zinc</keyword>
<feature type="region of interest" description="Disordered" evidence="7">
    <location>
        <begin position="111"/>
        <end position="154"/>
    </location>
</feature>
<dbReference type="InterPro" id="IPR007219">
    <property type="entry name" value="XnlR_reg_dom"/>
</dbReference>
<dbReference type="VEuPathDB" id="FungiDB:F503_01178"/>
<dbReference type="SMART" id="SM00906">
    <property type="entry name" value="Fungal_trans"/>
    <property type="match status" value="1"/>
</dbReference>
<sequence>MSEARHPVPTMPRSTPALASESPNVSPVPRQYVQALETRLHALESLIRDLASSDSASQRQLLSNFRPQSVQLDDTSGADNIRNSSIDASPSPAAIGLPLLADAAALADNRHPQTTNHGQLPLPQPTATSRTPLPGSDTIIVSTPSSTSTTGTTAATTGDLVVARARDGRLRKLAGRKASQFYGGTSLFHLQLSEPPIASSSSVINRGPMSPPTAASSTEFPYQPHGEMCRGLMAFFFQNVYQYYFCVYREYFLRDYAAGGGPYYSNMLLFCICAVGALISPEPEKQALCAVFVDRAESLLLSSLHQPELTTLQSLLMLAQIEIGQGRGSKGWLFCGMACRLTHEMGLHLDPNNWSGGGSNTNNSKNSGSGGRPVESSVDREILRRIYWAAFTVDKQLSLYFGRPPALYPHEADVRNTIRIPYPPEWQSLLDTYISPGISETAFEDGLATAGSFIHQAELAKVLHNMIVDVFENRNHQRHAHGSGGGGSTDAGTDTDTDTAAATAATAAARAAQRVHEQLVRWFSILPQRLQWNQWTIGRVAPYVLHLHLLFHTAMVILHRPPRRHLDDAAVAHGEDVEICYESLAAILRLLRSYTRHHRLALLPLDIVHTLSAAAGVVLMRRHIERLAWADSDVAKPLVLLLDAMRAVQHVYPCITEILDGLIDAVAAGESQDRAANSTSSVLNGDLGCSPDADFGVMHIIENSGVGALPHAWRTGIPMAAGSTLAAGDPTDSLGFLVTDDFLNGVGVYDWGDTHQG</sequence>
<dbReference type="OrthoDB" id="2154091at2759"/>
<dbReference type="GO" id="GO:0006351">
    <property type="term" value="P:DNA-templated transcription"/>
    <property type="evidence" value="ECO:0007669"/>
    <property type="project" value="InterPro"/>
</dbReference>
<dbReference type="GO" id="GO:0008270">
    <property type="term" value="F:zinc ion binding"/>
    <property type="evidence" value="ECO:0007669"/>
    <property type="project" value="InterPro"/>
</dbReference>
<protein>
    <recommendedName>
        <fullName evidence="8">Xylanolytic transcriptional activator regulatory domain-containing protein</fullName>
    </recommendedName>
</protein>
<dbReference type="OMA" id="CYHYSAS"/>
<feature type="compositionally biased region" description="Low complexity" evidence="7">
    <location>
        <begin position="136"/>
        <end position="154"/>
    </location>
</feature>
<gene>
    <name evidence="9" type="ORF">F503_01178</name>
</gene>
<dbReference type="HOGENOM" id="CLU_015811_2_0_1"/>
<feature type="region of interest" description="Disordered" evidence="7">
    <location>
        <begin position="1"/>
        <end position="27"/>
    </location>
</feature>
<evidence type="ECO:0000313" key="9">
    <source>
        <dbReference type="EMBL" id="EPE08395.1"/>
    </source>
</evidence>
<proteinExistence type="predicted"/>
<keyword evidence="1" id="KW-0479">Metal-binding</keyword>
<evidence type="ECO:0000256" key="2">
    <source>
        <dbReference type="ARBA" id="ARBA00022833"/>
    </source>
</evidence>
<dbReference type="eggNOG" id="ENOG502QQZ4">
    <property type="taxonomic scope" value="Eukaryota"/>
</dbReference>
<keyword evidence="10" id="KW-1185">Reference proteome</keyword>
<dbReference type="Pfam" id="PF04082">
    <property type="entry name" value="Fungal_trans"/>
    <property type="match status" value="1"/>
</dbReference>
<organism evidence="9 10">
    <name type="scientific">Ophiostoma piceae (strain UAMH 11346)</name>
    <name type="common">Sap stain fungus</name>
    <dbReference type="NCBI Taxonomy" id="1262450"/>
    <lineage>
        <taxon>Eukaryota</taxon>
        <taxon>Fungi</taxon>
        <taxon>Dikarya</taxon>
        <taxon>Ascomycota</taxon>
        <taxon>Pezizomycotina</taxon>
        <taxon>Sordariomycetes</taxon>
        <taxon>Sordariomycetidae</taxon>
        <taxon>Ophiostomatales</taxon>
        <taxon>Ophiostomataceae</taxon>
        <taxon>Ophiostoma</taxon>
    </lineage>
</organism>
<name>S3D4R6_OPHP1</name>
<dbReference type="GO" id="GO:0003677">
    <property type="term" value="F:DNA binding"/>
    <property type="evidence" value="ECO:0007669"/>
    <property type="project" value="UniProtKB-KW"/>
</dbReference>
<dbReference type="InterPro" id="IPR051615">
    <property type="entry name" value="Transcr_Regulatory_Elem"/>
</dbReference>
<evidence type="ECO:0000256" key="6">
    <source>
        <dbReference type="ARBA" id="ARBA00023242"/>
    </source>
</evidence>
<evidence type="ECO:0000256" key="1">
    <source>
        <dbReference type="ARBA" id="ARBA00022723"/>
    </source>
</evidence>
<feature type="region of interest" description="Disordered" evidence="7">
    <location>
        <begin position="64"/>
        <end position="89"/>
    </location>
</feature>
<feature type="region of interest" description="Disordered" evidence="7">
    <location>
        <begin position="352"/>
        <end position="376"/>
    </location>
</feature>
<dbReference type="AlphaFoldDB" id="S3D4R6"/>
<dbReference type="EMBL" id="KE148149">
    <property type="protein sequence ID" value="EPE08395.1"/>
    <property type="molecule type" value="Genomic_DNA"/>
</dbReference>